<reference evidence="3 4" key="1">
    <citation type="submission" date="2021-03" db="EMBL/GenBank/DDBJ databases">
        <title>Genomic Encyclopedia of Type Strains, Phase IV (KMG-IV): sequencing the most valuable type-strain genomes for metagenomic binning, comparative biology and taxonomic classification.</title>
        <authorList>
            <person name="Goeker M."/>
        </authorList>
    </citation>
    <scope>NUCLEOTIDE SEQUENCE [LARGE SCALE GENOMIC DNA]</scope>
    <source>
        <strain evidence="3 4">DSM 26427</strain>
    </source>
</reference>
<evidence type="ECO:0000259" key="2">
    <source>
        <dbReference type="Pfam" id="PF01757"/>
    </source>
</evidence>
<dbReference type="Proteomes" id="UP000823786">
    <property type="component" value="Unassembled WGS sequence"/>
</dbReference>
<feature type="transmembrane region" description="Helical" evidence="1">
    <location>
        <begin position="258"/>
        <end position="275"/>
    </location>
</feature>
<organism evidence="3 4">
    <name type="scientific">Rhizobium herbae</name>
    <dbReference type="NCBI Taxonomy" id="508661"/>
    <lineage>
        <taxon>Bacteria</taxon>
        <taxon>Pseudomonadati</taxon>
        <taxon>Pseudomonadota</taxon>
        <taxon>Alphaproteobacteria</taxon>
        <taxon>Hyphomicrobiales</taxon>
        <taxon>Rhizobiaceae</taxon>
        <taxon>Rhizobium/Agrobacterium group</taxon>
        <taxon>Rhizobium</taxon>
    </lineage>
</organism>
<feature type="transmembrane region" description="Helical" evidence="1">
    <location>
        <begin position="328"/>
        <end position="349"/>
    </location>
</feature>
<feature type="domain" description="Acyltransferase 3" evidence="2">
    <location>
        <begin position="12"/>
        <end position="346"/>
    </location>
</feature>
<protein>
    <submittedName>
        <fullName evidence="3">Peptidoglycan/LPS O-acetylase OafA/YrhL</fullName>
    </submittedName>
</protein>
<feature type="transmembrane region" description="Helical" evidence="1">
    <location>
        <begin position="77"/>
        <end position="94"/>
    </location>
</feature>
<proteinExistence type="predicted"/>
<dbReference type="RefSeq" id="WP_209854678.1">
    <property type="nucleotide sequence ID" value="NZ_JAGGJV010000008.1"/>
</dbReference>
<dbReference type="InterPro" id="IPR002656">
    <property type="entry name" value="Acyl_transf_3_dom"/>
</dbReference>
<dbReference type="PANTHER" id="PTHR23028:SF53">
    <property type="entry name" value="ACYL_TRANSF_3 DOMAIN-CONTAINING PROTEIN"/>
    <property type="match status" value="1"/>
</dbReference>
<dbReference type="EMBL" id="JAGGJV010000008">
    <property type="protein sequence ID" value="MBP1860669.1"/>
    <property type="molecule type" value="Genomic_DNA"/>
</dbReference>
<gene>
    <name evidence="3" type="ORF">J2Z75_004190</name>
</gene>
<keyword evidence="1" id="KW-0812">Transmembrane</keyword>
<dbReference type="Pfam" id="PF01757">
    <property type="entry name" value="Acyl_transf_3"/>
    <property type="match status" value="1"/>
</dbReference>
<keyword evidence="1" id="KW-1133">Transmembrane helix</keyword>
<feature type="transmembrane region" description="Helical" evidence="1">
    <location>
        <begin position="164"/>
        <end position="184"/>
    </location>
</feature>
<evidence type="ECO:0000256" key="1">
    <source>
        <dbReference type="SAM" id="Phobius"/>
    </source>
</evidence>
<comment type="caution">
    <text evidence="3">The sequence shown here is derived from an EMBL/GenBank/DDBJ whole genome shotgun (WGS) entry which is preliminary data.</text>
</comment>
<name>A0ABS4ERU8_9HYPH</name>
<sequence length="386" mass="43214">MAYNFRDIKYIPGLDGIRFFAVSIVLVSHFGFGKWVPGGFGVTIFFFLSGFLITTLLIQESLKKGSISIGHFYIRRFLRLGPEMIVLLIGSTIISRSMGLSPSFGDIAAALTYTTNYYILYLQSVAPDGIAHVWWPHLWSLAVEEHYYLTFPLIFGLIFGRPKFLFLFFLVSLSGCLAWRYFVIVSEISGSDWQHAYGYLASEARLDSIAYGALFAFVAQRPQWLSSSASGAALAAGLILLLACLLVRDEFFRETLRYSLQGIGIFLVFSHLYLARNPSWLNRISNFGPLRIGGVLSYGAYLWHMEFLRVTYHIFNITPAALPIHQRVPFAIAGFACAFGVAWLSYRYVAKPVLRFRANFGSHAAVGAPGMRPEPVGPSAIPRETF</sequence>
<dbReference type="PANTHER" id="PTHR23028">
    <property type="entry name" value="ACETYLTRANSFERASE"/>
    <property type="match status" value="1"/>
</dbReference>
<accession>A0ABS4ERU8</accession>
<evidence type="ECO:0000313" key="3">
    <source>
        <dbReference type="EMBL" id="MBP1860669.1"/>
    </source>
</evidence>
<dbReference type="InterPro" id="IPR050879">
    <property type="entry name" value="Acyltransferase_3"/>
</dbReference>
<keyword evidence="1" id="KW-0472">Membrane</keyword>
<evidence type="ECO:0000313" key="4">
    <source>
        <dbReference type="Proteomes" id="UP000823786"/>
    </source>
</evidence>
<keyword evidence="4" id="KW-1185">Reference proteome</keyword>
<feature type="transmembrane region" description="Helical" evidence="1">
    <location>
        <begin position="38"/>
        <end position="57"/>
    </location>
</feature>
<feature type="transmembrane region" description="Helical" evidence="1">
    <location>
        <begin position="224"/>
        <end position="246"/>
    </location>
</feature>